<proteinExistence type="predicted"/>
<name>A0A0A2MZC2_9FLAO</name>
<comment type="caution">
    <text evidence="2">The sequence shown here is derived from an EMBL/GenBank/DDBJ whole genome shotgun (WGS) entry which is preliminary data.</text>
</comment>
<reference evidence="3" key="1">
    <citation type="submission" date="2013-09" db="EMBL/GenBank/DDBJ databases">
        <authorList>
            <person name="Zeng Z."/>
            <person name="Chen C."/>
        </authorList>
    </citation>
    <scope>NUCLEOTIDE SEQUENCE [LARGE SCALE GENOMIC DNA]</scope>
    <source>
        <strain evidence="3">DK69</strain>
    </source>
</reference>
<evidence type="ECO:0000313" key="2">
    <source>
        <dbReference type="EMBL" id="KGO96788.1"/>
    </source>
</evidence>
<keyword evidence="1" id="KW-0812">Transmembrane</keyword>
<protein>
    <submittedName>
        <fullName evidence="2">Uncharacterized protein</fullName>
    </submittedName>
</protein>
<reference evidence="2 3" key="2">
    <citation type="journal article" date="2015" name="Stand. Genomic Sci.">
        <title>High quality draft genomic sequence of Flavobacterium enshiense DK69(T) and comparison among Flavobacterium genomes.</title>
        <authorList>
            <person name="Zeng Z."/>
            <person name="Chen C."/>
            <person name="Du H."/>
            <person name="Wang G."/>
            <person name="Li M."/>
        </authorList>
    </citation>
    <scope>NUCLEOTIDE SEQUENCE [LARGE SCALE GENOMIC DNA]</scope>
    <source>
        <strain evidence="2 3">DK69</strain>
    </source>
</reference>
<feature type="transmembrane region" description="Helical" evidence="1">
    <location>
        <begin position="37"/>
        <end position="55"/>
    </location>
</feature>
<dbReference type="AlphaFoldDB" id="A0A0A2MZC2"/>
<dbReference type="EMBL" id="JRLZ01000003">
    <property type="protein sequence ID" value="KGO96788.1"/>
    <property type="molecule type" value="Genomic_DNA"/>
</dbReference>
<feature type="transmembrane region" description="Helical" evidence="1">
    <location>
        <begin position="76"/>
        <end position="93"/>
    </location>
</feature>
<dbReference type="Proteomes" id="UP000030149">
    <property type="component" value="Unassembled WGS sequence"/>
</dbReference>
<organism evidence="2 3">
    <name type="scientific">Flavobacterium enshiense DK69</name>
    <dbReference type="NCBI Taxonomy" id="1107311"/>
    <lineage>
        <taxon>Bacteria</taxon>
        <taxon>Pseudomonadati</taxon>
        <taxon>Bacteroidota</taxon>
        <taxon>Flavobacteriia</taxon>
        <taxon>Flavobacteriales</taxon>
        <taxon>Flavobacteriaceae</taxon>
        <taxon>Flavobacterium</taxon>
    </lineage>
</organism>
<keyword evidence="1" id="KW-1133">Transmembrane helix</keyword>
<evidence type="ECO:0000256" key="1">
    <source>
        <dbReference type="SAM" id="Phobius"/>
    </source>
</evidence>
<keyword evidence="3" id="KW-1185">Reference proteome</keyword>
<accession>A0A0A2MZC2</accession>
<sequence length="117" mass="13857">MHLNNPKERATVILLWLFLLDAFNLFIKYYLQNNILTFLFVIFYFLTIIVAVYRTNMLIFSKLFTFNLLKSKKHKTILVIVGFFFYVMILNVWDEPDKKCNGNCGVSGRVTVQTFIQ</sequence>
<dbReference type="PATRIC" id="fig|1107311.5.peg.1866"/>
<keyword evidence="1" id="KW-0472">Membrane</keyword>
<gene>
    <name evidence="2" type="ORF">Q767_03520</name>
</gene>
<feature type="transmembrane region" description="Helical" evidence="1">
    <location>
        <begin position="12"/>
        <end position="31"/>
    </location>
</feature>
<evidence type="ECO:0000313" key="3">
    <source>
        <dbReference type="Proteomes" id="UP000030149"/>
    </source>
</evidence>